<dbReference type="EMBL" id="MZ420154">
    <property type="protein sequence ID" value="QYA18591.1"/>
    <property type="molecule type" value="Genomic_DNA"/>
</dbReference>
<organism evidence="1">
    <name type="scientific">Clandestinovirus</name>
    <dbReference type="NCBI Taxonomy" id="2831644"/>
    <lineage>
        <taxon>Viruses</taxon>
    </lineage>
</organism>
<protein>
    <submittedName>
        <fullName evidence="1">Uncharacterized protein</fullName>
    </submittedName>
</protein>
<gene>
    <name evidence="1" type="ORF">KOM_12_322</name>
</gene>
<name>A0A8F8PKB4_9VIRU</name>
<evidence type="ECO:0000313" key="1">
    <source>
        <dbReference type="EMBL" id="QYA18591.1"/>
    </source>
</evidence>
<sequence length="418" mass="47458">MTSLLHSSLLNDTTTPTEKADDMIALKCIDGTIHLPRVEAKKVLGKYYKSFEAIATSYTSATVHIPTQVLLNAYSVYKDSGDNVKQSIENVDKHISLLEHGGYFGCDCGDALIPFSPMSLMPTRWGSSYETGIPMSDENYRPEISCVLKSWMPPLPEIIKDQIGDYWNSLSVSVIYNQGYESPALNITQIMDIYNIVNPKMTTNVIRRNSYLFLPLYLDVLFGAVSQVSTICVKTCHNPYPVNRQEHDQLLAEYDGPKIHIRFPNEQDYGALRELCTMERPTVSEFPVRIVPSEFNTRTPATMIERGVYQYEMQLPNQGNRYAGWNVAAKVVKMKSSDIPSSLLTLHYYDQTTHAVDFDDVRRTNWLWMPFISPDVTKHDDHAFLLIPSGVTKLSWTSSISRRIITSTYCMLAPVNQY</sequence>
<reference evidence="1" key="1">
    <citation type="submission" date="2021-06" db="EMBL/GenBank/DDBJ databases">
        <authorList>
            <person name="Rolland C."/>
        </authorList>
    </citation>
    <scope>NUCLEOTIDE SEQUENCE</scope>
    <source>
        <strain evidence="1">347.936635</strain>
    </source>
</reference>
<proteinExistence type="predicted"/>
<accession>A0A8F8PKB4</accession>